<keyword evidence="2" id="KW-0328">Glycosyltransferase</keyword>
<evidence type="ECO:0000256" key="13">
    <source>
        <dbReference type="ARBA" id="ARBA00041418"/>
    </source>
</evidence>
<evidence type="ECO:0000256" key="5">
    <source>
        <dbReference type="ARBA" id="ARBA00022960"/>
    </source>
</evidence>
<feature type="transmembrane region" description="Helical" evidence="16">
    <location>
        <begin position="77"/>
        <end position="96"/>
    </location>
</feature>
<keyword evidence="17" id="KW-0131">Cell cycle</keyword>
<dbReference type="GO" id="GO:0032153">
    <property type="term" value="C:cell division site"/>
    <property type="evidence" value="ECO:0007669"/>
    <property type="project" value="TreeGrafter"/>
</dbReference>
<keyword evidence="4 16" id="KW-0812">Transmembrane</keyword>
<evidence type="ECO:0000256" key="7">
    <source>
        <dbReference type="ARBA" id="ARBA00022989"/>
    </source>
</evidence>
<dbReference type="AlphaFoldDB" id="W4PKW9"/>
<dbReference type="GO" id="GO:0009252">
    <property type="term" value="P:peptidoglycan biosynthetic process"/>
    <property type="evidence" value="ECO:0007669"/>
    <property type="project" value="UniProtKB-KW"/>
</dbReference>
<evidence type="ECO:0000256" key="2">
    <source>
        <dbReference type="ARBA" id="ARBA00022676"/>
    </source>
</evidence>
<feature type="transmembrane region" description="Helical" evidence="16">
    <location>
        <begin position="168"/>
        <end position="183"/>
    </location>
</feature>
<evidence type="ECO:0000256" key="1">
    <source>
        <dbReference type="ARBA" id="ARBA00004141"/>
    </source>
</evidence>
<comment type="similarity">
    <text evidence="11">Belongs to the SEDS family. FtsW subfamily.</text>
</comment>
<dbReference type="GO" id="GO:0051301">
    <property type="term" value="P:cell division"/>
    <property type="evidence" value="ECO:0007669"/>
    <property type="project" value="UniProtKB-KW"/>
</dbReference>
<evidence type="ECO:0000256" key="16">
    <source>
        <dbReference type="SAM" id="Phobius"/>
    </source>
</evidence>
<comment type="subcellular location">
    <subcellularLocation>
        <location evidence="1">Membrane</location>
        <topology evidence="1">Multi-pass membrane protein</topology>
    </subcellularLocation>
</comment>
<feature type="transmembrane region" description="Helical" evidence="16">
    <location>
        <begin position="146"/>
        <end position="162"/>
    </location>
</feature>
<feature type="transmembrane region" description="Helical" evidence="16">
    <location>
        <begin position="116"/>
        <end position="134"/>
    </location>
</feature>
<feature type="transmembrane region" description="Helical" evidence="16">
    <location>
        <begin position="47"/>
        <end position="65"/>
    </location>
</feature>
<evidence type="ECO:0000256" key="8">
    <source>
        <dbReference type="ARBA" id="ARBA00023136"/>
    </source>
</evidence>
<dbReference type="Pfam" id="PF01098">
    <property type="entry name" value="FTSW_RODA_SPOVE"/>
    <property type="match status" value="1"/>
</dbReference>
<evidence type="ECO:0000256" key="12">
    <source>
        <dbReference type="ARBA" id="ARBA00041185"/>
    </source>
</evidence>
<keyword evidence="6" id="KW-0573">Peptidoglycan synthesis</keyword>
<evidence type="ECO:0000256" key="3">
    <source>
        <dbReference type="ARBA" id="ARBA00022679"/>
    </source>
</evidence>
<protein>
    <recommendedName>
        <fullName evidence="12">Probable peptidoglycan glycosyltransferase FtsW</fullName>
        <ecNumber evidence="14">2.4.99.28</ecNumber>
    </recommendedName>
    <alternativeName>
        <fullName evidence="13">Cell division protein FtsW</fullName>
    </alternativeName>
    <alternativeName>
        <fullName evidence="10">Cell wall polymerase</fullName>
    </alternativeName>
    <alternativeName>
        <fullName evidence="9">Peptidoglycan polymerase</fullName>
    </alternativeName>
</protein>
<keyword evidence="17" id="KW-0132">Cell division</keyword>
<keyword evidence="8 16" id="KW-0472">Membrane</keyword>
<dbReference type="GO" id="GO:0008955">
    <property type="term" value="F:peptidoglycan glycosyltransferase activity"/>
    <property type="evidence" value="ECO:0007669"/>
    <property type="project" value="UniProtKB-EC"/>
</dbReference>
<comment type="catalytic activity">
    <reaction evidence="15">
        <text>[GlcNAc-(1-&gt;4)-Mur2Ac(oyl-L-Ala-gamma-D-Glu-L-Lys-D-Ala-D-Ala)](n)-di-trans,octa-cis-undecaprenyl diphosphate + beta-D-GlcNAc-(1-&gt;4)-Mur2Ac(oyl-L-Ala-gamma-D-Glu-L-Lys-D-Ala-D-Ala)-di-trans,octa-cis-undecaprenyl diphosphate = [GlcNAc-(1-&gt;4)-Mur2Ac(oyl-L-Ala-gamma-D-Glu-L-Lys-D-Ala-D-Ala)](n+1)-di-trans,octa-cis-undecaprenyl diphosphate + di-trans,octa-cis-undecaprenyl diphosphate + H(+)</text>
        <dbReference type="Rhea" id="RHEA:23708"/>
        <dbReference type="Rhea" id="RHEA-COMP:9602"/>
        <dbReference type="Rhea" id="RHEA-COMP:9603"/>
        <dbReference type="ChEBI" id="CHEBI:15378"/>
        <dbReference type="ChEBI" id="CHEBI:58405"/>
        <dbReference type="ChEBI" id="CHEBI:60033"/>
        <dbReference type="ChEBI" id="CHEBI:78435"/>
        <dbReference type="EC" id="2.4.99.28"/>
    </reaction>
</comment>
<dbReference type="InterPro" id="IPR001182">
    <property type="entry name" value="FtsW/RodA"/>
</dbReference>
<keyword evidence="3" id="KW-0808">Transferase</keyword>
<dbReference type="EMBL" id="BAIR01000037">
    <property type="protein sequence ID" value="GAE20088.1"/>
    <property type="molecule type" value="Genomic_DNA"/>
</dbReference>
<dbReference type="eggNOG" id="COG0772">
    <property type="taxonomic scope" value="Bacteria"/>
</dbReference>
<reference evidence="18" key="1">
    <citation type="journal article" date="2014" name="Genome">
        <title>Draft Genome Sequences of Three Strains of Bacteroides pyogenes Isolated from a Cat and Swine.</title>
        <authorList>
            <person name="Sakamoto M."/>
            <person name="Oshima K."/>
            <person name="Suda W."/>
            <person name="Kitamura K."/>
            <person name="Iida T."/>
            <person name="Hattori M."/>
            <person name="Ohkuma M."/>
        </authorList>
    </citation>
    <scope>NUCLEOTIDE SEQUENCE [LARGE SCALE GENOMIC DNA]</scope>
    <source>
        <strain evidence="18">JCM 6294</strain>
    </source>
</reference>
<evidence type="ECO:0000313" key="18">
    <source>
        <dbReference type="Proteomes" id="UP000018842"/>
    </source>
</evidence>
<evidence type="ECO:0000256" key="15">
    <source>
        <dbReference type="ARBA" id="ARBA00049902"/>
    </source>
</evidence>
<evidence type="ECO:0000256" key="4">
    <source>
        <dbReference type="ARBA" id="ARBA00022692"/>
    </source>
</evidence>
<feature type="transmembrane region" description="Helical" evidence="16">
    <location>
        <begin position="12"/>
        <end position="35"/>
    </location>
</feature>
<keyword evidence="5" id="KW-0133">Cell shape</keyword>
<dbReference type="GO" id="GO:0015648">
    <property type="term" value="F:lipid-linked peptidoglycan transporter activity"/>
    <property type="evidence" value="ECO:0007669"/>
    <property type="project" value="TreeGrafter"/>
</dbReference>
<evidence type="ECO:0000256" key="10">
    <source>
        <dbReference type="ARBA" id="ARBA00033270"/>
    </source>
</evidence>
<dbReference type="STRING" id="1121100.GCA_000428105_01066"/>
<feature type="transmembrane region" description="Helical" evidence="16">
    <location>
        <begin position="190"/>
        <end position="211"/>
    </location>
</feature>
<keyword evidence="7 16" id="KW-1133">Transmembrane helix</keyword>
<evidence type="ECO:0000256" key="11">
    <source>
        <dbReference type="ARBA" id="ARBA00038053"/>
    </source>
</evidence>
<evidence type="ECO:0000256" key="14">
    <source>
        <dbReference type="ARBA" id="ARBA00044770"/>
    </source>
</evidence>
<comment type="caution">
    <text evidence="17">The sequence shown here is derived from an EMBL/GenBank/DDBJ whole genome shotgun (WGS) entry which is preliminary data.</text>
</comment>
<proteinExistence type="inferred from homology"/>
<evidence type="ECO:0000256" key="9">
    <source>
        <dbReference type="ARBA" id="ARBA00032370"/>
    </source>
</evidence>
<dbReference type="GO" id="GO:0008360">
    <property type="term" value="P:regulation of cell shape"/>
    <property type="evidence" value="ECO:0007669"/>
    <property type="project" value="UniProtKB-KW"/>
</dbReference>
<gene>
    <name evidence="17" type="ORF">JCM6294_3232</name>
</gene>
<name>W4PKW9_9BACE</name>
<sequence>MDLLKNIFKGDKVIWIIFLCLCLISIIEVFSAASTLTYKSGDHWGPITQHSVILMVGAVLVVLMHNIPYKWFQVFPVFLYPISLLLLAFVTIMGIVTGDRVNGAARWMTFMGVQFQPSELAKMAIIIAVSFILSKRQDDEGANPKAFKYIMIITGIALLLIAPENLSTAMLLFGVVFIMMFIGRVAAKKLLLLVGGIVLIGAIGVGTVVAIPAKTLHNTPGLHRLETWQNRIKGFFDKEEVPAARFDIDKDAQIAHARIAIATSNVVAKGRATLYNAIS</sequence>
<dbReference type="EC" id="2.4.99.28" evidence="14"/>
<evidence type="ECO:0000313" key="17">
    <source>
        <dbReference type="EMBL" id="GAE20088.1"/>
    </source>
</evidence>
<dbReference type="GO" id="GO:0005886">
    <property type="term" value="C:plasma membrane"/>
    <property type="evidence" value="ECO:0007669"/>
    <property type="project" value="TreeGrafter"/>
</dbReference>
<dbReference type="Proteomes" id="UP000018842">
    <property type="component" value="Unassembled WGS sequence"/>
</dbReference>
<dbReference type="PANTHER" id="PTHR30474:SF2">
    <property type="entry name" value="PEPTIDOGLYCAN GLYCOSYLTRANSFERASE FTSW-RELATED"/>
    <property type="match status" value="1"/>
</dbReference>
<evidence type="ECO:0000256" key="6">
    <source>
        <dbReference type="ARBA" id="ARBA00022984"/>
    </source>
</evidence>
<organism evidence="17 18">
    <name type="scientific">Bacteroides pyogenes DSM 20611 = JCM 6294</name>
    <dbReference type="NCBI Taxonomy" id="1121100"/>
    <lineage>
        <taxon>Bacteria</taxon>
        <taxon>Pseudomonadati</taxon>
        <taxon>Bacteroidota</taxon>
        <taxon>Bacteroidia</taxon>
        <taxon>Bacteroidales</taxon>
        <taxon>Bacteroidaceae</taxon>
        <taxon>Bacteroides</taxon>
    </lineage>
</organism>
<accession>W4PKW9</accession>
<dbReference type="PANTHER" id="PTHR30474">
    <property type="entry name" value="CELL CYCLE PROTEIN"/>
    <property type="match status" value="1"/>
</dbReference>